<dbReference type="Proteomes" id="UP000198748">
    <property type="component" value="Unassembled WGS sequence"/>
</dbReference>
<dbReference type="SUPFAM" id="SSF52096">
    <property type="entry name" value="ClpP/crotonase"/>
    <property type="match status" value="1"/>
</dbReference>
<evidence type="ECO:0000313" key="4">
    <source>
        <dbReference type="Proteomes" id="UP000198748"/>
    </source>
</evidence>
<dbReference type="RefSeq" id="WP_090157035.1">
    <property type="nucleotide sequence ID" value="NZ_FNAN01000025.1"/>
</dbReference>
<dbReference type="InterPro" id="IPR029045">
    <property type="entry name" value="ClpP/crotonase-like_dom_sf"/>
</dbReference>
<gene>
    <name evidence="3" type="ORF">SAMN04487996_12530</name>
</gene>
<feature type="region of interest" description="Disordered" evidence="1">
    <location>
        <begin position="446"/>
        <end position="477"/>
    </location>
</feature>
<dbReference type="EMBL" id="FNAN01000025">
    <property type="protein sequence ID" value="SDG90452.1"/>
    <property type="molecule type" value="Genomic_DNA"/>
</dbReference>
<evidence type="ECO:0000256" key="1">
    <source>
        <dbReference type="SAM" id="MobiDB-lite"/>
    </source>
</evidence>
<dbReference type="AlphaFoldDB" id="A0A1G7Y1T4"/>
<dbReference type="GO" id="GO:0008236">
    <property type="term" value="F:serine-type peptidase activity"/>
    <property type="evidence" value="ECO:0007669"/>
    <property type="project" value="InterPro"/>
</dbReference>
<evidence type="ECO:0000259" key="2">
    <source>
        <dbReference type="Pfam" id="PF03572"/>
    </source>
</evidence>
<dbReference type="GO" id="GO:0006508">
    <property type="term" value="P:proteolysis"/>
    <property type="evidence" value="ECO:0007669"/>
    <property type="project" value="InterPro"/>
</dbReference>
<sequence length="477" mass="53205">MKHSLIVAALLQLTLHLSTGAQSLPEKKLASVALVSDLDMIRTSVVTLHPGLGRFEPREHFLHSLDSIRSVVAGRDSTTLMSFFRMVNPVLTKLRCGHTKFFSPMKGFPFYFYTNSLMPVIVRFDDSGGLLVTKSEYPQAVGKYITQVNGQPIDAILRALRAQMFVDGFVRSSADAQIQQYFSAWYADFIQQNEGPFTVALADESNNRTSIDMKGIGTEAWQTLNRGSSSLSTHNHLSFPSDSVARLRIATFYSTQGDKHFKRFLDSAFTAIDQRRVRRLIIDVRGNEGGNDALGKELYAHIALRDFRYYDHVEVKVRRKKDVPHRDNAYLPRFIGLARLFIRKDASGRLQFRKHQNLGIHHPRRKAYTGEVVFLMDGLSYSVTAEFLAVARHQNRGLFVGEESGGAYQGNSSGTFAIYKLPATGLDLGIPLAGYYPAIGTEPEKGRGVLPDVATRPSRQDLLSNQDPDTVASNPGN</sequence>
<feature type="compositionally biased region" description="Polar residues" evidence="1">
    <location>
        <begin position="461"/>
        <end position="477"/>
    </location>
</feature>
<dbReference type="InterPro" id="IPR005151">
    <property type="entry name" value="Tail-specific_protease"/>
</dbReference>
<dbReference type="OrthoDB" id="5480566at2"/>
<evidence type="ECO:0000313" key="3">
    <source>
        <dbReference type="EMBL" id="SDG90452.1"/>
    </source>
</evidence>
<dbReference type="Gene3D" id="3.90.226.10">
    <property type="entry name" value="2-enoyl-CoA Hydratase, Chain A, domain 1"/>
    <property type="match status" value="1"/>
</dbReference>
<proteinExistence type="predicted"/>
<feature type="domain" description="Tail specific protease" evidence="2">
    <location>
        <begin position="244"/>
        <end position="454"/>
    </location>
</feature>
<accession>A0A1G7Y1T4</accession>
<dbReference type="Pfam" id="PF03572">
    <property type="entry name" value="Peptidase_S41"/>
    <property type="match status" value="1"/>
</dbReference>
<organism evidence="3 4">
    <name type="scientific">Dyadobacter soli</name>
    <dbReference type="NCBI Taxonomy" id="659014"/>
    <lineage>
        <taxon>Bacteria</taxon>
        <taxon>Pseudomonadati</taxon>
        <taxon>Bacteroidota</taxon>
        <taxon>Cytophagia</taxon>
        <taxon>Cytophagales</taxon>
        <taxon>Spirosomataceae</taxon>
        <taxon>Dyadobacter</taxon>
    </lineage>
</organism>
<protein>
    <submittedName>
        <fullName evidence="3">Peptidase family S41</fullName>
    </submittedName>
</protein>
<reference evidence="4" key="1">
    <citation type="submission" date="2016-10" db="EMBL/GenBank/DDBJ databases">
        <authorList>
            <person name="Varghese N."/>
            <person name="Submissions S."/>
        </authorList>
    </citation>
    <scope>NUCLEOTIDE SEQUENCE [LARGE SCALE GENOMIC DNA]</scope>
    <source>
        <strain evidence="4">DSM 25329</strain>
    </source>
</reference>
<name>A0A1G7Y1T4_9BACT</name>
<keyword evidence="4" id="KW-1185">Reference proteome</keyword>
<dbReference type="STRING" id="659014.SAMN04487996_12530"/>